<proteinExistence type="predicted"/>
<accession>A7E4U6</accession>
<dbReference type="KEGG" id="ssl:SS1G_00318"/>
<evidence type="ECO:0000313" key="1">
    <source>
        <dbReference type="EMBL" id="EDN90918.1"/>
    </source>
</evidence>
<organism evidence="1 2">
    <name type="scientific">Sclerotinia sclerotiorum (strain ATCC 18683 / 1980 / Ss-1)</name>
    <name type="common">White mold</name>
    <name type="synonym">Whetzelinia sclerotiorum</name>
    <dbReference type="NCBI Taxonomy" id="665079"/>
    <lineage>
        <taxon>Eukaryota</taxon>
        <taxon>Fungi</taxon>
        <taxon>Dikarya</taxon>
        <taxon>Ascomycota</taxon>
        <taxon>Pezizomycotina</taxon>
        <taxon>Leotiomycetes</taxon>
        <taxon>Helotiales</taxon>
        <taxon>Sclerotiniaceae</taxon>
        <taxon>Sclerotinia</taxon>
    </lineage>
</organism>
<dbReference type="InParanoid" id="A7E4U6"/>
<sequence>MADFDVETSAKAVIEVIGTHGRESNGTFLNIRLAGWVESGPNQ</sequence>
<protein>
    <submittedName>
        <fullName evidence="1">Uncharacterized protein</fullName>
    </submittedName>
</protein>
<dbReference type="HOGENOM" id="CLU_3242412_0_0_1"/>
<dbReference type="EMBL" id="CH476621">
    <property type="protein sequence ID" value="EDN90918.1"/>
    <property type="molecule type" value="Genomic_DNA"/>
</dbReference>
<dbReference type="Proteomes" id="UP000001312">
    <property type="component" value="Unassembled WGS sequence"/>
</dbReference>
<dbReference type="RefSeq" id="XP_001598232.1">
    <property type="nucleotide sequence ID" value="XM_001598182.1"/>
</dbReference>
<keyword evidence="2" id="KW-1185">Reference proteome</keyword>
<dbReference type="AlphaFoldDB" id="A7E4U6"/>
<gene>
    <name evidence="1" type="ORF">SS1G_00318</name>
</gene>
<dbReference type="GeneID" id="5494878"/>
<evidence type="ECO:0000313" key="2">
    <source>
        <dbReference type="Proteomes" id="UP000001312"/>
    </source>
</evidence>
<reference evidence="2" key="1">
    <citation type="journal article" date="2011" name="PLoS Genet.">
        <title>Genomic analysis of the necrotrophic fungal pathogens Sclerotinia sclerotiorum and Botrytis cinerea.</title>
        <authorList>
            <person name="Amselem J."/>
            <person name="Cuomo C.A."/>
            <person name="van Kan J.A."/>
            <person name="Viaud M."/>
            <person name="Benito E.P."/>
            <person name="Couloux A."/>
            <person name="Coutinho P.M."/>
            <person name="de Vries R.P."/>
            <person name="Dyer P.S."/>
            <person name="Fillinger S."/>
            <person name="Fournier E."/>
            <person name="Gout L."/>
            <person name="Hahn M."/>
            <person name="Kohn L."/>
            <person name="Lapalu N."/>
            <person name="Plummer K.M."/>
            <person name="Pradier J.M."/>
            <person name="Quevillon E."/>
            <person name="Sharon A."/>
            <person name="Simon A."/>
            <person name="ten Have A."/>
            <person name="Tudzynski B."/>
            <person name="Tudzynski P."/>
            <person name="Wincker P."/>
            <person name="Andrew M."/>
            <person name="Anthouard V."/>
            <person name="Beever R.E."/>
            <person name="Beffa R."/>
            <person name="Benoit I."/>
            <person name="Bouzid O."/>
            <person name="Brault B."/>
            <person name="Chen Z."/>
            <person name="Choquer M."/>
            <person name="Collemare J."/>
            <person name="Cotton P."/>
            <person name="Danchin E.G."/>
            <person name="Da Silva C."/>
            <person name="Gautier A."/>
            <person name="Giraud C."/>
            <person name="Giraud T."/>
            <person name="Gonzalez C."/>
            <person name="Grossetete S."/>
            <person name="Guldener U."/>
            <person name="Henrissat B."/>
            <person name="Howlett B.J."/>
            <person name="Kodira C."/>
            <person name="Kretschmer M."/>
            <person name="Lappartient A."/>
            <person name="Leroch M."/>
            <person name="Levis C."/>
            <person name="Mauceli E."/>
            <person name="Neuveglise C."/>
            <person name="Oeser B."/>
            <person name="Pearson M."/>
            <person name="Poulain J."/>
            <person name="Poussereau N."/>
            <person name="Quesneville H."/>
            <person name="Rascle C."/>
            <person name="Schumacher J."/>
            <person name="Segurens B."/>
            <person name="Sexton A."/>
            <person name="Silva E."/>
            <person name="Sirven C."/>
            <person name="Soanes D.M."/>
            <person name="Talbot N.J."/>
            <person name="Templeton M."/>
            <person name="Yandava C."/>
            <person name="Yarden O."/>
            <person name="Zeng Q."/>
            <person name="Rollins J.A."/>
            <person name="Lebrun M.H."/>
            <person name="Dickman M."/>
        </authorList>
    </citation>
    <scope>NUCLEOTIDE SEQUENCE [LARGE SCALE GENOMIC DNA]</scope>
    <source>
        <strain evidence="2">ATCC 18683 / 1980 / Ss-1</strain>
    </source>
</reference>
<name>A7E4U6_SCLS1</name>